<feature type="compositionally biased region" description="Basic and acidic residues" evidence="4">
    <location>
        <begin position="3781"/>
        <end position="3790"/>
    </location>
</feature>
<feature type="compositionally biased region" description="Basic and acidic residues" evidence="4">
    <location>
        <begin position="3212"/>
        <end position="3221"/>
    </location>
</feature>
<dbReference type="STRING" id="94643.A0A2A9MKE7"/>
<reference evidence="6 7" key="1">
    <citation type="submission" date="2017-09" db="EMBL/GenBank/DDBJ databases">
        <title>Genome sequencing of Besnoitia besnoiti strain Bb-Ger1.</title>
        <authorList>
            <person name="Schares G."/>
            <person name="Venepally P."/>
            <person name="Lorenzi H.A."/>
        </authorList>
    </citation>
    <scope>NUCLEOTIDE SEQUENCE [LARGE SCALE GENOMIC DNA]</scope>
    <source>
        <strain evidence="6 7">Bb-Ger1</strain>
    </source>
</reference>
<dbReference type="Pfam" id="PF09103">
    <property type="entry name" value="BRCA-2_OB1"/>
    <property type="match status" value="1"/>
</dbReference>
<dbReference type="GeneID" id="40309578"/>
<feature type="compositionally biased region" description="Low complexity" evidence="4">
    <location>
        <begin position="3685"/>
        <end position="3695"/>
    </location>
</feature>
<feature type="region of interest" description="Disordered" evidence="4">
    <location>
        <begin position="427"/>
        <end position="482"/>
    </location>
</feature>
<feature type="compositionally biased region" description="Basic and acidic residues" evidence="4">
    <location>
        <begin position="3989"/>
        <end position="3998"/>
    </location>
</feature>
<feature type="compositionally biased region" description="Basic and acidic residues" evidence="4">
    <location>
        <begin position="3809"/>
        <end position="3826"/>
    </location>
</feature>
<evidence type="ECO:0000313" key="7">
    <source>
        <dbReference type="Proteomes" id="UP000224006"/>
    </source>
</evidence>
<feature type="compositionally biased region" description="Pro residues" evidence="4">
    <location>
        <begin position="2267"/>
        <end position="2276"/>
    </location>
</feature>
<dbReference type="RefSeq" id="XP_029220465.1">
    <property type="nucleotide sequence ID" value="XM_029363099.1"/>
</dbReference>
<feature type="compositionally biased region" description="Low complexity" evidence="4">
    <location>
        <begin position="235"/>
        <end position="283"/>
    </location>
</feature>
<feature type="region of interest" description="Disordered" evidence="4">
    <location>
        <begin position="313"/>
        <end position="362"/>
    </location>
</feature>
<name>A0A2A9MKE7_BESBE</name>
<feature type="region of interest" description="Disordered" evidence="4">
    <location>
        <begin position="517"/>
        <end position="564"/>
    </location>
</feature>
<dbReference type="GO" id="GO:0006355">
    <property type="term" value="P:regulation of DNA-templated transcription"/>
    <property type="evidence" value="ECO:0007669"/>
    <property type="project" value="TreeGrafter"/>
</dbReference>
<feature type="region of interest" description="Disordered" evidence="4">
    <location>
        <begin position="2731"/>
        <end position="2758"/>
    </location>
</feature>
<feature type="compositionally biased region" description="Low complexity" evidence="4">
    <location>
        <begin position="153"/>
        <end position="177"/>
    </location>
</feature>
<feature type="region of interest" description="Disordered" evidence="4">
    <location>
        <begin position="141"/>
        <end position="198"/>
    </location>
</feature>
<accession>A0A2A9MKE7</accession>
<feature type="compositionally biased region" description="Basic and acidic residues" evidence="4">
    <location>
        <begin position="3435"/>
        <end position="3449"/>
    </location>
</feature>
<dbReference type="PANTHER" id="PTHR11289:SF0">
    <property type="entry name" value="BREAST CANCER TYPE 2 SUSCEPTIBILITY PROTEIN"/>
    <property type="match status" value="1"/>
</dbReference>
<keyword evidence="1" id="KW-0677">Repeat</keyword>
<evidence type="ECO:0000256" key="4">
    <source>
        <dbReference type="SAM" id="MobiDB-lite"/>
    </source>
</evidence>
<feature type="region of interest" description="Disordered" evidence="4">
    <location>
        <begin position="1776"/>
        <end position="1920"/>
    </location>
</feature>
<keyword evidence="3" id="KW-0234">DNA repair</keyword>
<dbReference type="OrthoDB" id="21095at2759"/>
<dbReference type="SUPFAM" id="SSF50249">
    <property type="entry name" value="Nucleic acid-binding proteins"/>
    <property type="match status" value="1"/>
</dbReference>
<feature type="compositionally biased region" description="Low complexity" evidence="4">
    <location>
        <begin position="2251"/>
        <end position="2262"/>
    </location>
</feature>
<feature type="region of interest" description="Disordered" evidence="4">
    <location>
        <begin position="2960"/>
        <end position="3003"/>
    </location>
</feature>
<evidence type="ECO:0000256" key="2">
    <source>
        <dbReference type="ARBA" id="ARBA00022763"/>
    </source>
</evidence>
<feature type="region of interest" description="Disordered" evidence="4">
    <location>
        <begin position="1712"/>
        <end position="1743"/>
    </location>
</feature>
<feature type="compositionally biased region" description="Basic and acidic residues" evidence="4">
    <location>
        <begin position="3880"/>
        <end position="3907"/>
    </location>
</feature>
<dbReference type="GO" id="GO:0000724">
    <property type="term" value="P:double-strand break repair via homologous recombination"/>
    <property type="evidence" value="ECO:0007669"/>
    <property type="project" value="InterPro"/>
</dbReference>
<feature type="compositionally biased region" description="Basic and acidic residues" evidence="4">
    <location>
        <begin position="1720"/>
        <end position="1730"/>
    </location>
</feature>
<feature type="region of interest" description="Disordered" evidence="4">
    <location>
        <begin position="2243"/>
        <end position="2277"/>
    </location>
</feature>
<keyword evidence="2" id="KW-0227">DNA damage</keyword>
<feature type="region of interest" description="Disordered" evidence="4">
    <location>
        <begin position="3777"/>
        <end position="3907"/>
    </location>
</feature>
<feature type="compositionally biased region" description="Basic and acidic residues" evidence="4">
    <location>
        <begin position="3309"/>
        <end position="3328"/>
    </location>
</feature>
<feature type="compositionally biased region" description="Polar residues" evidence="4">
    <location>
        <begin position="1787"/>
        <end position="1797"/>
    </location>
</feature>
<feature type="region of interest" description="Disordered" evidence="4">
    <location>
        <begin position="2104"/>
        <end position="2125"/>
    </location>
</feature>
<feature type="compositionally biased region" description="Low complexity" evidence="4">
    <location>
        <begin position="1798"/>
        <end position="1820"/>
    </location>
</feature>
<gene>
    <name evidence="6" type="ORF">BESB_046480</name>
</gene>
<dbReference type="EMBL" id="NWUJ01000003">
    <property type="protein sequence ID" value="PFH36456.1"/>
    <property type="molecule type" value="Genomic_DNA"/>
</dbReference>
<feature type="compositionally biased region" description="Low complexity" evidence="4">
    <location>
        <begin position="102"/>
        <end position="117"/>
    </location>
</feature>
<feature type="compositionally biased region" description="Low complexity" evidence="4">
    <location>
        <begin position="348"/>
        <end position="362"/>
    </location>
</feature>
<dbReference type="InterPro" id="IPR012340">
    <property type="entry name" value="NA-bd_OB-fold"/>
</dbReference>
<feature type="compositionally biased region" description="Polar residues" evidence="4">
    <location>
        <begin position="184"/>
        <end position="196"/>
    </location>
</feature>
<dbReference type="InterPro" id="IPR015525">
    <property type="entry name" value="BRCA2"/>
</dbReference>
<evidence type="ECO:0000256" key="1">
    <source>
        <dbReference type="ARBA" id="ARBA00022737"/>
    </source>
</evidence>
<feature type="region of interest" description="Disordered" evidence="4">
    <location>
        <begin position="1"/>
        <end position="117"/>
    </location>
</feature>
<feature type="region of interest" description="Disordered" evidence="4">
    <location>
        <begin position="2529"/>
        <end position="2559"/>
    </location>
</feature>
<feature type="compositionally biased region" description="Low complexity" evidence="4">
    <location>
        <begin position="1834"/>
        <end position="1845"/>
    </location>
</feature>
<feature type="compositionally biased region" description="Low complexity" evidence="4">
    <location>
        <begin position="3269"/>
        <end position="3279"/>
    </location>
</feature>
<dbReference type="InterPro" id="IPR015187">
    <property type="entry name" value="BRCA2_OB_1"/>
</dbReference>
<evidence type="ECO:0000313" key="6">
    <source>
        <dbReference type="EMBL" id="PFH36456.1"/>
    </source>
</evidence>
<feature type="compositionally biased region" description="Low complexity" evidence="4">
    <location>
        <begin position="325"/>
        <end position="341"/>
    </location>
</feature>
<feature type="region of interest" description="Disordered" evidence="4">
    <location>
        <begin position="2018"/>
        <end position="2046"/>
    </location>
</feature>
<dbReference type="InterPro" id="IPR002093">
    <property type="entry name" value="BRCA2_repeat"/>
</dbReference>
<feature type="compositionally biased region" description="Polar residues" evidence="4">
    <location>
        <begin position="384"/>
        <end position="405"/>
    </location>
</feature>
<feature type="compositionally biased region" description="Low complexity" evidence="4">
    <location>
        <begin position="1940"/>
        <end position="1960"/>
    </location>
</feature>
<feature type="compositionally biased region" description="Basic and acidic residues" evidence="4">
    <location>
        <begin position="2607"/>
        <end position="2616"/>
    </location>
</feature>
<feature type="compositionally biased region" description="Basic and acidic residues" evidence="4">
    <location>
        <begin position="3280"/>
        <end position="3298"/>
    </location>
</feature>
<dbReference type="KEGG" id="bbes:BESB_046480"/>
<feature type="compositionally biased region" description="Acidic residues" evidence="4">
    <location>
        <begin position="12"/>
        <end position="29"/>
    </location>
</feature>
<dbReference type="PROSITE" id="PS50138">
    <property type="entry name" value="BRCA2_REPEAT"/>
    <property type="match status" value="1"/>
</dbReference>
<feature type="compositionally biased region" description="Low complexity" evidence="4">
    <location>
        <begin position="427"/>
        <end position="467"/>
    </location>
</feature>
<protein>
    <recommendedName>
        <fullName evidence="5">BRCA2 OB1 domain-containing protein</fullName>
    </recommendedName>
</protein>
<keyword evidence="7" id="KW-1185">Reference proteome</keyword>
<proteinExistence type="predicted"/>
<organism evidence="6 7">
    <name type="scientific">Besnoitia besnoiti</name>
    <name type="common">Apicomplexan protozoan</name>
    <dbReference type="NCBI Taxonomy" id="94643"/>
    <lineage>
        <taxon>Eukaryota</taxon>
        <taxon>Sar</taxon>
        <taxon>Alveolata</taxon>
        <taxon>Apicomplexa</taxon>
        <taxon>Conoidasida</taxon>
        <taxon>Coccidia</taxon>
        <taxon>Eucoccidiorida</taxon>
        <taxon>Eimeriorina</taxon>
        <taxon>Sarcocystidae</taxon>
        <taxon>Besnoitia</taxon>
    </lineage>
</organism>
<feature type="region of interest" description="Disordered" evidence="4">
    <location>
        <begin position="3435"/>
        <end position="3487"/>
    </location>
</feature>
<feature type="compositionally biased region" description="Low complexity" evidence="4">
    <location>
        <begin position="2810"/>
        <end position="2837"/>
    </location>
</feature>
<feature type="region of interest" description="Disordered" evidence="4">
    <location>
        <begin position="2189"/>
        <end position="2208"/>
    </location>
</feature>
<feature type="region of interest" description="Disordered" evidence="4">
    <location>
        <begin position="382"/>
        <end position="412"/>
    </location>
</feature>
<feature type="compositionally biased region" description="Polar residues" evidence="4">
    <location>
        <begin position="543"/>
        <end position="557"/>
    </location>
</feature>
<feature type="domain" description="BRCA2 OB1" evidence="5">
    <location>
        <begin position="2296"/>
        <end position="2439"/>
    </location>
</feature>
<feature type="compositionally biased region" description="Low complexity" evidence="4">
    <location>
        <begin position="2981"/>
        <end position="3003"/>
    </location>
</feature>
<evidence type="ECO:0000259" key="5">
    <source>
        <dbReference type="Pfam" id="PF09103"/>
    </source>
</evidence>
<evidence type="ECO:0000256" key="3">
    <source>
        <dbReference type="ARBA" id="ARBA00023204"/>
    </source>
</evidence>
<feature type="region of interest" description="Disordered" evidence="4">
    <location>
        <begin position="235"/>
        <end position="291"/>
    </location>
</feature>
<dbReference type="PANTHER" id="PTHR11289">
    <property type="entry name" value="BREAST CANCER TYPE 2 SUSCEPTIBILITY PROTEIN BRCA2"/>
    <property type="match status" value="1"/>
</dbReference>
<feature type="compositionally biased region" description="Basic residues" evidence="4">
    <location>
        <begin position="3257"/>
        <end position="3268"/>
    </location>
</feature>
<feature type="region of interest" description="Disordered" evidence="4">
    <location>
        <begin position="2598"/>
        <end position="2633"/>
    </location>
</feature>
<dbReference type="VEuPathDB" id="ToxoDB:BESB_046480"/>
<feature type="region of interest" description="Disordered" evidence="4">
    <location>
        <begin position="3668"/>
        <end position="3709"/>
    </location>
</feature>
<feature type="region of interest" description="Disordered" evidence="4">
    <location>
        <begin position="3973"/>
        <end position="4007"/>
    </location>
</feature>
<feature type="compositionally biased region" description="Basic and acidic residues" evidence="4">
    <location>
        <begin position="2529"/>
        <end position="2558"/>
    </location>
</feature>
<feature type="region of interest" description="Disordered" evidence="4">
    <location>
        <begin position="3160"/>
        <end position="3328"/>
    </location>
</feature>
<feature type="compositionally biased region" description="Acidic residues" evidence="4">
    <location>
        <begin position="2741"/>
        <end position="2756"/>
    </location>
</feature>
<feature type="region of interest" description="Disordered" evidence="4">
    <location>
        <begin position="1937"/>
        <end position="1960"/>
    </location>
</feature>
<feature type="region of interest" description="Disordered" evidence="4">
    <location>
        <begin position="2810"/>
        <end position="2838"/>
    </location>
</feature>
<dbReference type="Proteomes" id="UP000224006">
    <property type="component" value="Chromosome III"/>
</dbReference>
<sequence>MDGLQIFWAHEEGEEDSGEEDEEEGEDLETQLLTCASLRTDARQPPPLWLPPHEVREETTRRAAKPLSSAVELDGTLAASREALPRSGAAATSPYSSGPSVLPAEPRASSPLLASACSPFPRPLPLQSLSALRSLHFSSLPSHAASSPVSKYPATSVSPPSDPVPASTSAAADSRASFVDRQSRSVTPCSSATRADSTAALWRSKETDASAVPPGTACGLPSHLSSSWSTAAASSAPSAFPLSGSSSSSPSASPIRSLSCVTGVPSCSGSASSPASSAGSSSPLKTQTPSPCSQLFSLLDDLLEGGVLCEFNSPSPKKSPGLGGRLSSSFSSDASSATPSPVKALATPAVASPSRAPHAAAPWAASSGSSAASCSLAAAPVSSRPLTSPVSASRAAQTPSRGSQTRAAVSPSAAACCSPRAPLSAFDSAATPPMLSSPLASLSPSSLPRSSSVDAASRASAAASRQSDPPPPPPSVVAQAEKTGDLHAQACVDFELDDLDDVLSQPSACASVVSLHARAPGSSPHHATPRPSPASRADCLSSAAAQNIADESTTQKADPSDADAVAACRVGGGGWSGEGAQSPSLPPVARAAELAVDRKLFDSNPLGGNPSGSARSLCLPQASGHKNSEDIPRRFLAFFDDSLSFSLPAARVSPSAPLRNPLTACEPQTHGSVDAGEGDAPPVSAGFRFASGRSVAISEEARERAKRLLQFDSGLTGAAAAEGAVNGMQEARQPVDAGEGDAPPVSAGFRFASGRSVAISEEARERAKRLLQFDSGLTGAAAAEGAVNGMQEARQPVDAGEGDAPPVSAGFRFASGRSVAISEEARERAKRLLQFDSGLTGAAAAEGAVNGMQEARQPVDAGEGDAPPVSAGFRFASGRSVAISEEARERAKRLLQFDSGLTGAAAAEGAVNGMQEARQPVDAGEGDAPPVSAGFRFASGRSVAISEEARERAKRLLQFDSGLTGAAAAEGAVNGMQEARQPVDAGEGDAPPVSAGFRFASGRSVAISEEARERAKRLLQFDSGLTGAAAAEGAVNGMQEARQPVDAGEGDAPPVSAGFRFASGRSVAISEEARERAKRLLQFDSGLTGAAAAEGAVNGMQEARQPVDAGEGDALPVSAGFRFASGRSVAISEEARERAKRLLQFDSGLTGAAAAEGAVNGMQEARQPVDAGEGDAPPVSAGFRFASGRSVAISEEARERAKRLLQFDSGLTGAAAAEGAVNGMQEARQPVDAGEGDAPPVSAGFRFASGRSVAISEEARERAKRLLQFDSGLTGAAAAEGAVNGMQEARQPVDAGEGDAPPVSAGFRFASGRSVAISEEARERAKRLLQFDSGLTGAAAAEGAVNGMQEARQPVDAGEGDAPPVSAGFRFASGRSVAISEEARERAKRLLQFDSGLTGAAAAEGAVNGMQEARQPVDAGEGDAPPVSAGFRFASGRSVAISEEARERAKRLLQFDSGLTGAAAAEGAVNGMQEARQPVDAGEGDAPPVSAGFRFASGRSVAISEEARERAKRLLQFDSGLTGAAAAEGAVNGMQEARQPVDAGEGDAPPVSAGFRFASGRSVAISEEARERAKRLLQFDSGLTGAAAAEGAVNGMQEARQPVDAGEGDAPPVSAGFRFASGRSVAISEEARERAKRLLQFDSSEGGGVGGSGLDGGHAAGHAREFKWMGAGEVVSQIDDKLVDELACFFESPRPALSLGVGGAAAAGGDDAGAEVAGCSRRDAETREPASVDSPHNLSPPPAVSLTVPSVASCPSLPVAASSEACLGSSAELATSSDSPVACRGSPASSAPACNNESVSCSSSSASSSPPSYVSPSSSCLHAPPPRLLRRRGPASGLLVRVAEAGAGGGRSGASPRDRRQFKAPRRNAQRAAPGGKHVAQARQSGAEVEKAQGARPGDSAPKATPQHEQEDENGSLAGTANDICVSKGLEPASSLMAFSEGPRSSPSGLSSPAVPSSSSRSRLLCADSSFCENRLLLRWLWGQHARSITVVVPCALRALFASSSFVPLSALRSSLSGSRPPHSHTASLSSAPASPRSSLLPRKSSSGLRRGVADFAFFFIQQGGWLLCLPEALRRSVDPLRCASLDASRAFVVFSCEAPAHAAGATGDVPAADSSKARGDGDEEEGLLRVAGADECYCMVQTYLQASREAKRQGSSLPSLLSAALARAAPSSLLASLSLLPNCGAGDARAASSDSKAQQRRGLSQTESGRFTRAWVRHHYALLSLYASQRWLQRCARAMADSRSDPEGVARQASRPASPSSVFAPGSPPPRPPSPLSLLRALLRRVDEEANGRSSILRQVCEGDLSPATPMILEVLQVSFPGSSVSSCRAPLPPSSAPDENLALLVSDGRYVIRAKVADSFLAFYLARVFRGRGRDARGLFAAHAGDRNGRATREFPRLKFHRIFVQGASLAGLSEPCCPLELPASACLVLHASTCRPLFSPARRYFPFLSLACVTSSPSVLCPPWLMSREPLFRGVSASAPALLSAASAASSSASLLLNSPFSLSPAASAGLLLRAAYPLGRWRGGRGEEGEARGGHGEQEARPKRRHAEEEERGVPHALKALRRGMTGEVSVADVVILRKGPLLYRVWRDRRQESCSAPARPEASGKRRGTEEKDAEDAADGSESSGGREVVVMTESEFSAWKQRQEDVLGRRRQEEWECLRERIDALRMKLDERRQRKKARSEVCAARRREEQAGLVGGVANGIQPVREGSSHSVACAAAPVSRMISMESERSTQAEEPEDDAKDEDEEELRDLERQERRLADAWSADRQGVLNQGKAQIEFLVLDTLFLLKLSALALQSSFSARGSPSLDSSPAAPGSSAPSPPSSVLSLSAHGAQGPAVSASAASVEKRPLSSPFDAASLVPAAVSSYLSPESASSRPQSSSPFGSSSSAAFSAFDGSAAASASFSPCIPVDSSAPAFFVSQRDIESALESAVEAEDATKQDVQVAAGGAAAGRSAAPLEAGGQADFEASRDSADAPLPLLGPLPQRAPAGEGAGSPAAARCVFPASGAAAAEPLAQLFLQSLAVLTLYAGGAEDEQETALRDLEEGERVKLSNLSCASGAQARGGLQSARSPGDLVAAAEDEEKRWRATWLGNARFRLLRMYGTNRVAPGSSRPLPFALPLSMLANACREELHLLQLSRASSAFSASNSLAASPMQASGCSPLRAATPHSLPPPSVRGCSPVSSHASLLESRKQASAEDEDIEEENGKPEKSEATEDAGNRSQRGRHGASRTGVASPQVVKNEGEEERRRRQPVRQTRGRKSAVSQSSSGDASLKDNARKRCREEGGRDTEEMIQGLAAASTEEKREEGRAKEQEDEGKGAKELMKTAAGSARDCIEEEGCLNKVGSRPSFGKAGDATTALKTPKENNAKRALSSLARRCLAWTPAPVCLGLFRLPLFSQAHRLALLLNSEQSAFESRERGDEALARQAKSVREAGRQRQLDACEGQDSSAARRGERQEQSGGVHSAANEPLERGDGMPAEGEAASWRAWVAVGGRCIPPLEPSGVVPGMMYDLVGVLILLEAHQPPSMPASASLLASGGSRGSALLSGVVAFLWTSAGCLCRARIRPARGAWRNAPAHRLTASAPALEEAGEDEGIREGGGEGCSVLLRYRQILLGADLCRRREAGGVRAGRRHGDATGLPGAHTEEDGLRRWWLVQAGDSEDEREATPASDERSPSGRLSSSGAPSSGPPGSGAAAARARAPSVSDSLRWAVFQNVEFESHDAALGIFNFSASARLLHVASGPISLPFLSRAPFSSSSPAHRSAWKASLRTAEVRGQRRAGESGAQADVGGPTAKKPERRPRQNAEASARKQAENDASKGAGEASEDAENEQASSLSGATKREESARRPGTQSCGNRSRHLQKNATCATEAPRENAEKGTEDAAERPGDGGDGKKRCLELSEGITTKQHPSLARARLDRDSLPLWWKDGACFSDKRFAEKTKSFEFIRDEIRELLCTFGDSRLNQPGEGGYEEAPKKRKLAEARDREETEVCGETEGQRNSLSGAQAAFRALQSARARVAVAVGAGKQAFFVSEF</sequence>
<comment type="caution">
    <text evidence="6">The sequence shown here is derived from an EMBL/GenBank/DDBJ whole genome shotgun (WGS) entry which is preliminary data.</text>
</comment>